<feature type="non-terminal residue" evidence="1">
    <location>
        <position position="1"/>
    </location>
</feature>
<dbReference type="EMBL" id="QNUK01000134">
    <property type="protein sequence ID" value="KAF5900474.1"/>
    <property type="molecule type" value="Genomic_DNA"/>
</dbReference>
<organism evidence="1 2">
    <name type="scientific">Clarias magur</name>
    <name type="common">Asian catfish</name>
    <name type="synonym">Macropteronotus magur</name>
    <dbReference type="NCBI Taxonomy" id="1594786"/>
    <lineage>
        <taxon>Eukaryota</taxon>
        <taxon>Metazoa</taxon>
        <taxon>Chordata</taxon>
        <taxon>Craniata</taxon>
        <taxon>Vertebrata</taxon>
        <taxon>Euteleostomi</taxon>
        <taxon>Actinopterygii</taxon>
        <taxon>Neopterygii</taxon>
        <taxon>Teleostei</taxon>
        <taxon>Ostariophysi</taxon>
        <taxon>Siluriformes</taxon>
        <taxon>Clariidae</taxon>
        <taxon>Clarias</taxon>
    </lineage>
</organism>
<proteinExistence type="predicted"/>
<evidence type="ECO:0000313" key="2">
    <source>
        <dbReference type="Proteomes" id="UP000727407"/>
    </source>
</evidence>
<dbReference type="AlphaFoldDB" id="A0A8J4UHV4"/>
<dbReference type="Proteomes" id="UP000727407">
    <property type="component" value="Unassembled WGS sequence"/>
</dbReference>
<evidence type="ECO:0000313" key="1">
    <source>
        <dbReference type="EMBL" id="KAF5900474.1"/>
    </source>
</evidence>
<sequence>SAPGLGEEVSDCPPKVPTTFSSLVLVLSPGMWIPLHPFLLYEGHRFPAWFNFDCPGPYPDFI</sequence>
<reference evidence="1" key="1">
    <citation type="submission" date="2020-07" db="EMBL/GenBank/DDBJ databases">
        <title>Clarias magur genome sequencing, assembly and annotation.</title>
        <authorList>
            <person name="Kushwaha B."/>
            <person name="Kumar R."/>
            <person name="Das P."/>
            <person name="Joshi C.G."/>
            <person name="Kumar D."/>
            <person name="Nagpure N.S."/>
            <person name="Pandey M."/>
            <person name="Agarwal S."/>
            <person name="Srivastava S."/>
            <person name="Singh M."/>
            <person name="Sahoo L."/>
            <person name="Jayasankar P."/>
            <person name="Meher P.K."/>
            <person name="Koringa P.G."/>
            <person name="Iquebal M.A."/>
            <person name="Das S.P."/>
            <person name="Bit A."/>
            <person name="Patnaik S."/>
            <person name="Patel N."/>
            <person name="Shah T.M."/>
            <person name="Hinsu A."/>
            <person name="Jena J.K."/>
        </authorList>
    </citation>
    <scope>NUCLEOTIDE SEQUENCE</scope>
    <source>
        <strain evidence="1">CIFAMagur01</strain>
        <tissue evidence="1">Testis</tissue>
    </source>
</reference>
<protein>
    <submittedName>
        <fullName evidence="1">E3 ubiquitin-protein ligase RNF19B</fullName>
    </submittedName>
</protein>
<comment type="caution">
    <text evidence="1">The sequence shown here is derived from an EMBL/GenBank/DDBJ whole genome shotgun (WGS) entry which is preliminary data.</text>
</comment>
<accession>A0A8J4UHV4</accession>
<keyword evidence="2" id="KW-1185">Reference proteome</keyword>
<gene>
    <name evidence="1" type="primary">valS</name>
    <name evidence="1" type="ORF">DAT39_009771</name>
</gene>
<name>A0A8J4UHV4_CLAMG</name>